<dbReference type="Proteomes" id="UP001230051">
    <property type="component" value="Unassembled WGS sequence"/>
</dbReference>
<dbReference type="GO" id="GO:0009897">
    <property type="term" value="C:external side of plasma membrane"/>
    <property type="evidence" value="ECO:0007669"/>
    <property type="project" value="TreeGrafter"/>
</dbReference>
<evidence type="ECO:0000313" key="4">
    <source>
        <dbReference type="Proteomes" id="UP001230051"/>
    </source>
</evidence>
<protein>
    <recommendedName>
        <fullName evidence="1">Ig-like domain-containing protein</fullName>
    </recommendedName>
</protein>
<gene>
    <name evidence="3" type="ORF">AOXY_G27747</name>
    <name evidence="2" type="ORF">AOXY_G31973</name>
</gene>
<evidence type="ECO:0000259" key="1">
    <source>
        <dbReference type="PROSITE" id="PS50835"/>
    </source>
</evidence>
<dbReference type="EMBL" id="JAGXEW010000050">
    <property type="protein sequence ID" value="KAK1151688.1"/>
    <property type="molecule type" value="Genomic_DNA"/>
</dbReference>
<evidence type="ECO:0000313" key="3">
    <source>
        <dbReference type="EMBL" id="KAK1155295.1"/>
    </source>
</evidence>
<dbReference type="InterPro" id="IPR003598">
    <property type="entry name" value="Ig_sub2"/>
</dbReference>
<dbReference type="SUPFAM" id="SSF48726">
    <property type="entry name" value="Immunoglobulin"/>
    <property type="match status" value="1"/>
</dbReference>
<sequence length="357" mass="38848">MESSSFVAYFKDPRSFACLFLSSLSSVPVKLSNQALEVQPHQSPSTKVTLSKPGRLFIFSILSYFQFPLGGMELASQDWRLVGLCEASSLGAKGGPREILPPWSLCSCPVKLIRKQIMEGLHAQLFFQLLLIISAVHLSLSGDHRYYTSEGRSVSLPCGGVEPSAGGVVEWVQTQTGHVTANTILTRHPDGRVSKGIKDTEGRFQLQTDSSLTIHRAVPEDAGSYQCNGNRASELLFLTVFSDPKDPMPGELVIVTCELKCAVNCGSYTLRMNAEGRSQTSQDAPLQMVFNVNKSDDGKKFRCRLDEAGEGRAEASFQLQVKEDHSARTSVTGTDTAHAGAGHLNLSLDQDHVQVAE</sequence>
<dbReference type="SMART" id="SM00408">
    <property type="entry name" value="IGc2"/>
    <property type="match status" value="1"/>
</dbReference>
<accession>A0AAD8CHU0</accession>
<name>A0AAD8CHU0_ACIOX</name>
<dbReference type="GO" id="GO:0045121">
    <property type="term" value="C:membrane raft"/>
    <property type="evidence" value="ECO:0007669"/>
    <property type="project" value="TreeGrafter"/>
</dbReference>
<dbReference type="Gene3D" id="2.60.40.10">
    <property type="entry name" value="Immunoglobulins"/>
    <property type="match status" value="2"/>
</dbReference>
<dbReference type="PROSITE" id="PS50835">
    <property type="entry name" value="IG_LIKE"/>
    <property type="match status" value="1"/>
</dbReference>
<dbReference type="PANTHER" id="PTHR11422:SF5">
    <property type="entry name" value="DIVERSE IMMUNOGLOBULIN DOMAIN-CONTAINING PROTEIN 1.1 ISOFORM X1-RELATED"/>
    <property type="match status" value="1"/>
</dbReference>
<dbReference type="InterPro" id="IPR013783">
    <property type="entry name" value="Ig-like_fold"/>
</dbReference>
<dbReference type="GO" id="GO:0042110">
    <property type="term" value="P:T cell activation"/>
    <property type="evidence" value="ECO:0007669"/>
    <property type="project" value="TreeGrafter"/>
</dbReference>
<reference evidence="2" key="1">
    <citation type="submission" date="2022-02" db="EMBL/GenBank/DDBJ databases">
        <title>Atlantic sturgeon de novo genome assembly.</title>
        <authorList>
            <person name="Stock M."/>
            <person name="Klopp C."/>
            <person name="Guiguen Y."/>
            <person name="Cabau C."/>
            <person name="Parinello H."/>
            <person name="Santidrian Yebra-Pimentel E."/>
            <person name="Kuhl H."/>
            <person name="Dirks R.P."/>
            <person name="Guessner J."/>
            <person name="Wuertz S."/>
            <person name="Du K."/>
            <person name="Schartl M."/>
        </authorList>
    </citation>
    <scope>NUCLEOTIDE SEQUENCE</scope>
    <source>
        <strain evidence="2">STURGEONOMICS-FGT-2020</strain>
        <tissue evidence="2">Whole blood</tissue>
    </source>
</reference>
<dbReference type="GO" id="GO:0042289">
    <property type="term" value="F:MHC class II protein binding"/>
    <property type="evidence" value="ECO:0007669"/>
    <property type="project" value="TreeGrafter"/>
</dbReference>
<comment type="caution">
    <text evidence="2">The sequence shown here is derived from an EMBL/GenBank/DDBJ whole genome shotgun (WGS) entry which is preliminary data.</text>
</comment>
<evidence type="ECO:0000313" key="2">
    <source>
        <dbReference type="EMBL" id="KAK1151688.1"/>
    </source>
</evidence>
<dbReference type="InterPro" id="IPR013106">
    <property type="entry name" value="Ig_V-set"/>
</dbReference>
<feature type="domain" description="Ig-like" evidence="1">
    <location>
        <begin position="150"/>
        <end position="227"/>
    </location>
</feature>
<dbReference type="GO" id="GO:1990782">
    <property type="term" value="F:protein tyrosine kinase binding"/>
    <property type="evidence" value="ECO:0007669"/>
    <property type="project" value="TreeGrafter"/>
</dbReference>
<dbReference type="AlphaFoldDB" id="A0AAD8CHU0"/>
<dbReference type="PANTHER" id="PTHR11422">
    <property type="entry name" value="T-CELL SURFACE GLYCOPROTEIN CD4"/>
    <property type="match status" value="1"/>
</dbReference>
<organism evidence="2 4">
    <name type="scientific">Acipenser oxyrinchus oxyrinchus</name>
    <dbReference type="NCBI Taxonomy" id="40147"/>
    <lineage>
        <taxon>Eukaryota</taxon>
        <taxon>Metazoa</taxon>
        <taxon>Chordata</taxon>
        <taxon>Craniata</taxon>
        <taxon>Vertebrata</taxon>
        <taxon>Euteleostomi</taxon>
        <taxon>Actinopterygii</taxon>
        <taxon>Chondrostei</taxon>
        <taxon>Acipenseriformes</taxon>
        <taxon>Acipenseridae</taxon>
        <taxon>Acipenser</taxon>
    </lineage>
</organism>
<dbReference type="GO" id="GO:0070374">
    <property type="term" value="P:positive regulation of ERK1 and ERK2 cascade"/>
    <property type="evidence" value="ECO:0007669"/>
    <property type="project" value="TreeGrafter"/>
</dbReference>
<dbReference type="EMBL" id="JAGXEW010000032">
    <property type="protein sequence ID" value="KAK1155295.1"/>
    <property type="molecule type" value="Genomic_DNA"/>
</dbReference>
<proteinExistence type="predicted"/>
<dbReference type="SMART" id="SM00409">
    <property type="entry name" value="IG"/>
    <property type="match status" value="2"/>
</dbReference>
<dbReference type="Pfam" id="PF07686">
    <property type="entry name" value="V-set"/>
    <property type="match status" value="1"/>
</dbReference>
<dbReference type="InterPro" id="IPR036179">
    <property type="entry name" value="Ig-like_dom_sf"/>
</dbReference>
<keyword evidence="4" id="KW-1185">Reference proteome</keyword>
<dbReference type="InterPro" id="IPR007110">
    <property type="entry name" value="Ig-like_dom"/>
</dbReference>
<dbReference type="InterPro" id="IPR003599">
    <property type="entry name" value="Ig_sub"/>
</dbReference>
<dbReference type="GO" id="GO:0035723">
    <property type="term" value="P:interleukin-15-mediated signaling pathway"/>
    <property type="evidence" value="ECO:0007669"/>
    <property type="project" value="TreeGrafter"/>
</dbReference>